<sequence>MSVAEATGRVHALRGGMLGSELKLILTRRRNLVGLAIMCLVPIVMGVVLWATGSRDGGGPPFLSSIFGNGLFLILTNLLVQMTMFLPMAMSILAGDAIAGEANVGTLRYLLTVPVSRRRLLFTKFGALVTAAFSGVFLVCLVAGTTGVILFGTGDMLNLSGGTLPFAEALGRIALVAVYVSISLTAVCAIGLFASTLTEQPIGAAIATFIWVLLDQIFGGLSAMDWLHPFLLSHYWSDWAGLLRDPVDWGGVGGGLIAPLVYVAVFLSAAWARFTTADITS</sequence>
<keyword evidence="3" id="KW-1185">Reference proteome</keyword>
<feature type="transmembrane region" description="Helical" evidence="1">
    <location>
        <begin position="32"/>
        <end position="50"/>
    </location>
</feature>
<dbReference type="Pfam" id="PF12730">
    <property type="entry name" value="ABC2_membrane_4"/>
    <property type="match status" value="1"/>
</dbReference>
<comment type="caution">
    <text evidence="2">The sequence shown here is derived from an EMBL/GenBank/DDBJ whole genome shotgun (WGS) entry which is preliminary data.</text>
</comment>
<dbReference type="PANTHER" id="PTHR37305">
    <property type="entry name" value="INTEGRAL MEMBRANE PROTEIN-RELATED"/>
    <property type="match status" value="1"/>
</dbReference>
<dbReference type="AlphaFoldDB" id="A0A543ARJ6"/>
<dbReference type="OrthoDB" id="3217553at2"/>
<feature type="transmembrane region" description="Helical" evidence="1">
    <location>
        <begin position="206"/>
        <end position="229"/>
    </location>
</feature>
<feature type="transmembrane region" description="Helical" evidence="1">
    <location>
        <begin position="125"/>
        <end position="153"/>
    </location>
</feature>
<evidence type="ECO:0000256" key="1">
    <source>
        <dbReference type="SAM" id="Phobius"/>
    </source>
</evidence>
<dbReference type="PANTHER" id="PTHR37305:SF1">
    <property type="entry name" value="MEMBRANE PROTEIN"/>
    <property type="match status" value="1"/>
</dbReference>
<dbReference type="Proteomes" id="UP000317043">
    <property type="component" value="Unassembled WGS sequence"/>
</dbReference>
<organism evidence="2 3">
    <name type="scientific">Stackebrandtia endophytica</name>
    <dbReference type="NCBI Taxonomy" id="1496996"/>
    <lineage>
        <taxon>Bacteria</taxon>
        <taxon>Bacillati</taxon>
        <taxon>Actinomycetota</taxon>
        <taxon>Actinomycetes</taxon>
        <taxon>Glycomycetales</taxon>
        <taxon>Glycomycetaceae</taxon>
        <taxon>Stackebrandtia</taxon>
    </lineage>
</organism>
<dbReference type="InParanoid" id="A0A543ARJ6"/>
<evidence type="ECO:0000313" key="3">
    <source>
        <dbReference type="Proteomes" id="UP000317043"/>
    </source>
</evidence>
<feature type="transmembrane region" description="Helical" evidence="1">
    <location>
        <begin position="62"/>
        <end position="80"/>
    </location>
</feature>
<evidence type="ECO:0000313" key="2">
    <source>
        <dbReference type="EMBL" id="TQL75201.1"/>
    </source>
</evidence>
<keyword evidence="1" id="KW-1133">Transmembrane helix</keyword>
<protein>
    <submittedName>
        <fullName evidence="2">ABC-2 type transport system permease protein</fullName>
    </submittedName>
</protein>
<feature type="transmembrane region" description="Helical" evidence="1">
    <location>
        <begin position="249"/>
        <end position="272"/>
    </location>
</feature>
<dbReference type="EMBL" id="VFOW01000001">
    <property type="protein sequence ID" value="TQL75201.1"/>
    <property type="molecule type" value="Genomic_DNA"/>
</dbReference>
<keyword evidence="1" id="KW-0472">Membrane</keyword>
<feature type="transmembrane region" description="Helical" evidence="1">
    <location>
        <begin position="173"/>
        <end position="194"/>
    </location>
</feature>
<proteinExistence type="predicted"/>
<accession>A0A543ARJ6</accession>
<name>A0A543ARJ6_9ACTN</name>
<dbReference type="RefSeq" id="WP_142034893.1">
    <property type="nucleotide sequence ID" value="NZ_JBHTGS010000001.1"/>
</dbReference>
<keyword evidence="1" id="KW-0812">Transmembrane</keyword>
<gene>
    <name evidence="2" type="ORF">FB566_0698</name>
</gene>
<reference evidence="2 3" key="1">
    <citation type="submission" date="2019-06" db="EMBL/GenBank/DDBJ databases">
        <title>Sequencing the genomes of 1000 actinobacteria strains.</title>
        <authorList>
            <person name="Klenk H.-P."/>
        </authorList>
    </citation>
    <scope>NUCLEOTIDE SEQUENCE [LARGE SCALE GENOMIC DNA]</scope>
    <source>
        <strain evidence="2 3">DSM 45928</strain>
    </source>
</reference>